<evidence type="ECO:0000313" key="1">
    <source>
        <dbReference type="EMBL" id="URZ09750.1"/>
    </source>
</evidence>
<protein>
    <submittedName>
        <fullName evidence="1">Uncharacterized protein</fullName>
    </submittedName>
</protein>
<name>A0A1S8KYC0_9CLOT</name>
<reference evidence="1 2" key="1">
    <citation type="submission" date="2022-04" db="EMBL/GenBank/DDBJ databases">
        <title>Genome sequence of C. roseum typestrain.</title>
        <authorList>
            <person name="Poehlein A."/>
            <person name="Schoch T."/>
            <person name="Duerre P."/>
            <person name="Daniel R."/>
        </authorList>
    </citation>
    <scope>NUCLEOTIDE SEQUENCE [LARGE SCALE GENOMIC DNA]</scope>
    <source>
        <strain evidence="1 2">DSM 7320</strain>
    </source>
</reference>
<dbReference type="Proteomes" id="UP000190951">
    <property type="component" value="Chromosome"/>
</dbReference>
<keyword evidence="2" id="KW-1185">Reference proteome</keyword>
<dbReference type="RefSeq" id="WP_242953994.1">
    <property type="nucleotide sequence ID" value="NZ_CP096983.1"/>
</dbReference>
<dbReference type="AlphaFoldDB" id="A0A1S8KYC0"/>
<evidence type="ECO:0000313" key="2">
    <source>
        <dbReference type="Proteomes" id="UP000190951"/>
    </source>
</evidence>
<sequence>MKRYSKYLVLIFIVCLAIFIKFIYVNSPEKAMFFYDKINNYSNNKILKKTTLNQNSKLFILMNKQTIYIYIINKNSLNHWKVTNMVGVNDIYNQKNNSCAVTTLNYNRNIKYSFIYWGVTNFTNIKK</sequence>
<proteinExistence type="predicted"/>
<organism evidence="1 2">
    <name type="scientific">Clostridium felsineum</name>
    <dbReference type="NCBI Taxonomy" id="36839"/>
    <lineage>
        <taxon>Bacteria</taxon>
        <taxon>Bacillati</taxon>
        <taxon>Bacillota</taxon>
        <taxon>Clostridia</taxon>
        <taxon>Eubacteriales</taxon>
        <taxon>Clostridiaceae</taxon>
        <taxon>Clostridium</taxon>
    </lineage>
</organism>
<accession>A0A1S8KYC0</accession>
<dbReference type="EMBL" id="CP096983">
    <property type="protein sequence ID" value="URZ09750.1"/>
    <property type="molecule type" value="Genomic_DNA"/>
</dbReference>
<dbReference type="KEGG" id="crw:CROST_004430"/>
<gene>
    <name evidence="1" type="ORF">CROST_004430</name>
</gene>